<sequence length="176" mass="20149">MNSFPIAQNTSRSIKIFFRVILLTTVIYTPAFFQDAFAASRFENKGEVVVDSKSGLMWQNGDSYHEFQKGLNWYEALEYMDGKNAEIFAGHNDWRLPTLEELNGLWDASRPVKSKDGEKIGLPGEFKGGGSYYLWTSNERGLDNVWYFGLGHKENYFNLKDLGDLDQGVKLVRKVK</sequence>
<dbReference type="InterPro" id="IPR011460">
    <property type="entry name" value="Lcl_C"/>
</dbReference>
<reference evidence="3" key="1">
    <citation type="submission" date="2018-06" db="EMBL/GenBank/DDBJ databases">
        <authorList>
            <person name="Zhirakovskaya E."/>
        </authorList>
    </citation>
    <scope>NUCLEOTIDE SEQUENCE</scope>
</reference>
<dbReference type="AlphaFoldDB" id="A0A3B1CTS0"/>
<name>A0A3B1CTS0_9ZZZZ</name>
<evidence type="ECO:0000313" key="3">
    <source>
        <dbReference type="EMBL" id="VAX33419.1"/>
    </source>
</evidence>
<proteinExistence type="predicted"/>
<gene>
    <name evidence="3" type="ORF">MNBD_NITROSPINAE05-9</name>
</gene>
<organism evidence="3">
    <name type="scientific">hydrothermal vent metagenome</name>
    <dbReference type="NCBI Taxonomy" id="652676"/>
    <lineage>
        <taxon>unclassified sequences</taxon>
        <taxon>metagenomes</taxon>
        <taxon>ecological metagenomes</taxon>
    </lineage>
</organism>
<evidence type="ECO:0000259" key="2">
    <source>
        <dbReference type="Pfam" id="PF07603"/>
    </source>
</evidence>
<dbReference type="Pfam" id="PF07603">
    <property type="entry name" value="Lcl_C"/>
    <property type="match status" value="1"/>
</dbReference>
<dbReference type="EMBL" id="UOGG01000247">
    <property type="protein sequence ID" value="VAX33419.1"/>
    <property type="molecule type" value="Genomic_DNA"/>
</dbReference>
<keyword evidence="1" id="KW-0812">Transmembrane</keyword>
<keyword evidence="1" id="KW-1133">Transmembrane helix</keyword>
<protein>
    <recommendedName>
        <fullName evidence="2">Lcl C-terminal domain-containing protein</fullName>
    </recommendedName>
</protein>
<feature type="domain" description="Lcl C-terminal" evidence="2">
    <location>
        <begin position="48"/>
        <end position="160"/>
    </location>
</feature>
<feature type="transmembrane region" description="Helical" evidence="1">
    <location>
        <begin position="16"/>
        <end position="33"/>
    </location>
</feature>
<keyword evidence="1" id="KW-0472">Membrane</keyword>
<accession>A0A3B1CTS0</accession>
<evidence type="ECO:0000256" key="1">
    <source>
        <dbReference type="SAM" id="Phobius"/>
    </source>
</evidence>